<accession>A0A7I8LGJ8</accession>
<keyword evidence="1" id="KW-0472">Membrane</keyword>
<keyword evidence="1" id="KW-0812">Transmembrane</keyword>
<organism evidence="2 3">
    <name type="scientific">Spirodela intermedia</name>
    <name type="common">Intermediate duckweed</name>
    <dbReference type="NCBI Taxonomy" id="51605"/>
    <lineage>
        <taxon>Eukaryota</taxon>
        <taxon>Viridiplantae</taxon>
        <taxon>Streptophyta</taxon>
        <taxon>Embryophyta</taxon>
        <taxon>Tracheophyta</taxon>
        <taxon>Spermatophyta</taxon>
        <taxon>Magnoliopsida</taxon>
        <taxon>Liliopsida</taxon>
        <taxon>Araceae</taxon>
        <taxon>Lemnoideae</taxon>
        <taxon>Spirodela</taxon>
    </lineage>
</organism>
<keyword evidence="1" id="KW-1133">Transmembrane helix</keyword>
<evidence type="ECO:0000313" key="2">
    <source>
        <dbReference type="EMBL" id="CAA7409151.1"/>
    </source>
</evidence>
<sequence length="28" mass="3204">MGDVDLEHMIVASTSSFVVKLFLFILYK</sequence>
<protein>
    <submittedName>
        <fullName evidence="2">Uncharacterized protein</fullName>
    </submittedName>
</protein>
<dbReference type="EMBL" id="LR746278">
    <property type="protein sequence ID" value="CAA7409151.1"/>
    <property type="molecule type" value="Genomic_DNA"/>
</dbReference>
<gene>
    <name evidence="2" type="ORF">SI8410_15019829</name>
</gene>
<dbReference type="AlphaFoldDB" id="A0A7I8LGJ8"/>
<reference evidence="2" key="1">
    <citation type="submission" date="2020-02" db="EMBL/GenBank/DDBJ databases">
        <authorList>
            <person name="Scholz U."/>
            <person name="Mascher M."/>
            <person name="Fiebig A."/>
        </authorList>
    </citation>
    <scope>NUCLEOTIDE SEQUENCE</scope>
</reference>
<feature type="transmembrane region" description="Helical" evidence="1">
    <location>
        <begin position="6"/>
        <end position="27"/>
    </location>
</feature>
<proteinExistence type="predicted"/>
<name>A0A7I8LGJ8_SPIIN</name>
<dbReference type="Proteomes" id="UP000663760">
    <property type="component" value="Chromosome 15"/>
</dbReference>
<evidence type="ECO:0000313" key="3">
    <source>
        <dbReference type="Proteomes" id="UP000663760"/>
    </source>
</evidence>
<evidence type="ECO:0000256" key="1">
    <source>
        <dbReference type="SAM" id="Phobius"/>
    </source>
</evidence>
<keyword evidence="3" id="KW-1185">Reference proteome</keyword>